<accession>A0A9J6RI11</accession>
<keyword evidence="5 10" id="KW-0145">Chemotaxis</keyword>
<dbReference type="GO" id="GO:0006935">
    <property type="term" value="P:chemotaxis"/>
    <property type="evidence" value="ECO:0007669"/>
    <property type="project" value="UniProtKB-KW"/>
</dbReference>
<keyword evidence="6 10" id="KW-0812">Transmembrane</keyword>
<dbReference type="PANTHER" id="PTHR35091">
    <property type="entry name" value="FLAGELLAR PROTEIN FLIL"/>
    <property type="match status" value="1"/>
</dbReference>
<evidence type="ECO:0000256" key="3">
    <source>
        <dbReference type="ARBA" id="ARBA00008281"/>
    </source>
</evidence>
<comment type="similarity">
    <text evidence="3 10">Belongs to the FliL family.</text>
</comment>
<dbReference type="GO" id="GO:0009425">
    <property type="term" value="C:bacterial-type flagellum basal body"/>
    <property type="evidence" value="ECO:0007669"/>
    <property type="project" value="InterPro"/>
</dbReference>
<comment type="subcellular location">
    <subcellularLocation>
        <location evidence="10">Cell inner membrane</location>
    </subcellularLocation>
    <subcellularLocation>
        <location evidence="2">Cell membrane</location>
        <topology evidence="2">Single-pass membrane protein</topology>
    </subcellularLocation>
</comment>
<comment type="function">
    <text evidence="1 10">Controls the rotational direction of flagella during chemotaxis.</text>
</comment>
<evidence type="ECO:0000256" key="8">
    <source>
        <dbReference type="ARBA" id="ARBA00022989"/>
    </source>
</evidence>
<dbReference type="GO" id="GO:0071978">
    <property type="term" value="P:bacterial-type flagellum-dependent swarming motility"/>
    <property type="evidence" value="ECO:0007669"/>
    <property type="project" value="TreeGrafter"/>
</dbReference>
<dbReference type="GO" id="GO:0005886">
    <property type="term" value="C:plasma membrane"/>
    <property type="evidence" value="ECO:0007669"/>
    <property type="project" value="UniProtKB-SubCell"/>
</dbReference>
<proteinExistence type="inferred from homology"/>
<sequence length="181" mass="19981">MRRKNGMAEEDNEVAEEETTAKSGKGKLIAIIAVVLLLIGGSVGATLFFLGFFDPPPPTEEELAAAAEAAPKGKPDAMYFPIKPPFVVNFQSRGRQRFLQTDVTIMTRDPEVFAIIQKHLPLIKNRLVMILGGGVYQELQTNEGKELMRQQVMQGVQAVITEESGKEDGVEQVLFTNFVMQ</sequence>
<dbReference type="InterPro" id="IPR005503">
    <property type="entry name" value="FliL"/>
</dbReference>
<evidence type="ECO:0000256" key="2">
    <source>
        <dbReference type="ARBA" id="ARBA00004162"/>
    </source>
</evidence>
<keyword evidence="7 10" id="KW-0283">Flagellar rotation</keyword>
<keyword evidence="12" id="KW-0966">Cell projection</keyword>
<keyword evidence="13" id="KW-1185">Reference proteome</keyword>
<dbReference type="Proteomes" id="UP001069090">
    <property type="component" value="Unassembled WGS sequence"/>
</dbReference>
<keyword evidence="12" id="KW-0969">Cilium</keyword>
<dbReference type="AlphaFoldDB" id="A0A9J6RI11"/>
<dbReference type="RefSeq" id="WP_258330249.1">
    <property type="nucleotide sequence ID" value="NZ_JAPTGG010000002.1"/>
</dbReference>
<evidence type="ECO:0000313" key="12">
    <source>
        <dbReference type="EMBL" id="MCZ0864091.1"/>
    </source>
</evidence>
<feature type="transmembrane region" description="Helical" evidence="10">
    <location>
        <begin position="28"/>
        <end position="53"/>
    </location>
</feature>
<evidence type="ECO:0000256" key="9">
    <source>
        <dbReference type="ARBA" id="ARBA00023136"/>
    </source>
</evidence>
<keyword evidence="12" id="KW-0282">Flagellum</keyword>
<evidence type="ECO:0000313" key="13">
    <source>
        <dbReference type="Proteomes" id="UP001069090"/>
    </source>
</evidence>
<dbReference type="EMBL" id="JAPTGG010000002">
    <property type="protein sequence ID" value="MCZ0864091.1"/>
    <property type="molecule type" value="Genomic_DNA"/>
</dbReference>
<gene>
    <name evidence="12" type="ORF">O0V09_02695</name>
</gene>
<evidence type="ECO:0000256" key="1">
    <source>
        <dbReference type="ARBA" id="ARBA00002254"/>
    </source>
</evidence>
<feature type="compositionally biased region" description="Acidic residues" evidence="11">
    <location>
        <begin position="8"/>
        <end position="18"/>
    </location>
</feature>
<organism evidence="12 13">
    <name type="scientific">Dasania phycosphaerae</name>
    <dbReference type="NCBI Taxonomy" id="2950436"/>
    <lineage>
        <taxon>Bacteria</taxon>
        <taxon>Pseudomonadati</taxon>
        <taxon>Pseudomonadota</taxon>
        <taxon>Gammaproteobacteria</taxon>
        <taxon>Cellvibrionales</taxon>
        <taxon>Spongiibacteraceae</taxon>
        <taxon>Dasania</taxon>
    </lineage>
</organism>
<dbReference type="Pfam" id="PF03748">
    <property type="entry name" value="FliL"/>
    <property type="match status" value="1"/>
</dbReference>
<evidence type="ECO:0000256" key="4">
    <source>
        <dbReference type="ARBA" id="ARBA00022475"/>
    </source>
</evidence>
<keyword evidence="10" id="KW-0997">Cell inner membrane</keyword>
<keyword evidence="8 10" id="KW-1133">Transmembrane helix</keyword>
<keyword evidence="9 10" id="KW-0472">Membrane</keyword>
<reference evidence="12 13" key="1">
    <citation type="submission" date="2022-12" db="EMBL/GenBank/DDBJ databases">
        <title>Dasania phycosphaerae sp. nov., isolated from particulate material of the south coast of Korea.</title>
        <authorList>
            <person name="Jiang Y."/>
        </authorList>
    </citation>
    <scope>NUCLEOTIDE SEQUENCE [LARGE SCALE GENOMIC DNA]</scope>
    <source>
        <strain evidence="12 13">GY-19</strain>
    </source>
</reference>
<name>A0A9J6RI11_9GAMM</name>
<evidence type="ECO:0000256" key="7">
    <source>
        <dbReference type="ARBA" id="ARBA00022779"/>
    </source>
</evidence>
<evidence type="ECO:0000256" key="11">
    <source>
        <dbReference type="SAM" id="MobiDB-lite"/>
    </source>
</evidence>
<feature type="region of interest" description="Disordered" evidence="11">
    <location>
        <begin position="1"/>
        <end position="20"/>
    </location>
</feature>
<evidence type="ECO:0000256" key="6">
    <source>
        <dbReference type="ARBA" id="ARBA00022692"/>
    </source>
</evidence>
<protein>
    <recommendedName>
        <fullName evidence="10">Flagellar protein FliL</fullName>
    </recommendedName>
</protein>
<dbReference type="PANTHER" id="PTHR35091:SF2">
    <property type="entry name" value="FLAGELLAR PROTEIN FLIL"/>
    <property type="match status" value="1"/>
</dbReference>
<keyword evidence="4" id="KW-1003">Cell membrane</keyword>
<comment type="caution">
    <text evidence="12">The sequence shown here is derived from an EMBL/GenBank/DDBJ whole genome shotgun (WGS) entry which is preliminary data.</text>
</comment>
<evidence type="ECO:0000256" key="10">
    <source>
        <dbReference type="RuleBase" id="RU364125"/>
    </source>
</evidence>
<evidence type="ECO:0000256" key="5">
    <source>
        <dbReference type="ARBA" id="ARBA00022500"/>
    </source>
</evidence>